<feature type="transmembrane region" description="Helical" evidence="7">
    <location>
        <begin position="158"/>
        <end position="180"/>
    </location>
</feature>
<comment type="subcellular location">
    <subcellularLocation>
        <location evidence="1 7">Cell membrane</location>
        <topology evidence="1 7">Multi-pass membrane protein</topology>
    </subcellularLocation>
</comment>
<evidence type="ECO:0000256" key="2">
    <source>
        <dbReference type="ARBA" id="ARBA00022448"/>
    </source>
</evidence>
<feature type="transmembrane region" description="Helical" evidence="7">
    <location>
        <begin position="259"/>
        <end position="281"/>
    </location>
</feature>
<evidence type="ECO:0000256" key="7">
    <source>
        <dbReference type="RuleBase" id="RU363032"/>
    </source>
</evidence>
<dbReference type="CDD" id="cd06261">
    <property type="entry name" value="TM_PBP2"/>
    <property type="match status" value="1"/>
</dbReference>
<feature type="transmembrane region" description="Helical" evidence="7">
    <location>
        <begin position="68"/>
        <end position="89"/>
    </location>
</feature>
<keyword evidence="4 7" id="KW-0812">Transmembrane</keyword>
<dbReference type="InterPro" id="IPR000515">
    <property type="entry name" value="MetI-like"/>
</dbReference>
<keyword evidence="5 7" id="KW-1133">Transmembrane helix</keyword>
<evidence type="ECO:0000256" key="3">
    <source>
        <dbReference type="ARBA" id="ARBA00022475"/>
    </source>
</evidence>
<evidence type="ECO:0000256" key="1">
    <source>
        <dbReference type="ARBA" id="ARBA00004651"/>
    </source>
</evidence>
<proteinExistence type="inferred from homology"/>
<dbReference type="Gene3D" id="1.10.3720.10">
    <property type="entry name" value="MetI-like"/>
    <property type="match status" value="1"/>
</dbReference>
<dbReference type="RefSeq" id="WP_230867773.1">
    <property type="nucleotide sequence ID" value="NZ_CP046640.1"/>
</dbReference>
<dbReference type="Proteomes" id="UP000665020">
    <property type="component" value="Chromosome"/>
</dbReference>
<organism evidence="9 10">
    <name type="scientific">Iocasia fonsfrigidae</name>
    <dbReference type="NCBI Taxonomy" id="2682810"/>
    <lineage>
        <taxon>Bacteria</taxon>
        <taxon>Bacillati</taxon>
        <taxon>Bacillota</taxon>
        <taxon>Clostridia</taxon>
        <taxon>Halanaerobiales</taxon>
        <taxon>Halanaerobiaceae</taxon>
        <taxon>Iocasia</taxon>
    </lineage>
</organism>
<dbReference type="SUPFAM" id="SSF161098">
    <property type="entry name" value="MetI-like"/>
    <property type="match status" value="1"/>
</dbReference>
<keyword evidence="10" id="KW-1185">Reference proteome</keyword>
<dbReference type="EMBL" id="CP046640">
    <property type="protein sequence ID" value="QTL99424.1"/>
    <property type="molecule type" value="Genomic_DNA"/>
</dbReference>
<dbReference type="GO" id="GO:0005886">
    <property type="term" value="C:plasma membrane"/>
    <property type="evidence" value="ECO:0007669"/>
    <property type="project" value="UniProtKB-SubCell"/>
</dbReference>
<evidence type="ECO:0000313" key="10">
    <source>
        <dbReference type="Proteomes" id="UP000665020"/>
    </source>
</evidence>
<evidence type="ECO:0000256" key="5">
    <source>
        <dbReference type="ARBA" id="ARBA00022989"/>
    </source>
</evidence>
<keyword evidence="6 7" id="KW-0472">Membrane</keyword>
<dbReference type="Pfam" id="PF00528">
    <property type="entry name" value="BPD_transp_1"/>
    <property type="match status" value="1"/>
</dbReference>
<evidence type="ECO:0000256" key="6">
    <source>
        <dbReference type="ARBA" id="ARBA00023136"/>
    </source>
</evidence>
<evidence type="ECO:0000259" key="8">
    <source>
        <dbReference type="PROSITE" id="PS50928"/>
    </source>
</evidence>
<comment type="similarity">
    <text evidence="7">Belongs to the binding-protein-dependent transport system permease family.</text>
</comment>
<dbReference type="PANTHER" id="PTHR30193">
    <property type="entry name" value="ABC TRANSPORTER PERMEASE PROTEIN"/>
    <property type="match status" value="1"/>
</dbReference>
<evidence type="ECO:0000313" key="9">
    <source>
        <dbReference type="EMBL" id="QTL99424.1"/>
    </source>
</evidence>
<dbReference type="AlphaFoldDB" id="A0A8A7KMY5"/>
<evidence type="ECO:0000256" key="4">
    <source>
        <dbReference type="ARBA" id="ARBA00022692"/>
    </source>
</evidence>
<feature type="transmembrane region" description="Helical" evidence="7">
    <location>
        <begin position="101"/>
        <end position="120"/>
    </location>
</feature>
<keyword evidence="2 7" id="KW-0813">Transport</keyword>
<reference evidence="9" key="1">
    <citation type="submission" date="2019-12" db="EMBL/GenBank/DDBJ databases">
        <authorList>
            <person name="zhang j."/>
            <person name="sun C.M."/>
        </authorList>
    </citation>
    <scope>NUCLEOTIDE SEQUENCE</scope>
    <source>
        <strain evidence="9">NS-1</strain>
    </source>
</reference>
<keyword evidence="3" id="KW-1003">Cell membrane</keyword>
<dbReference type="GO" id="GO:0055085">
    <property type="term" value="P:transmembrane transport"/>
    <property type="evidence" value="ECO:0007669"/>
    <property type="project" value="InterPro"/>
</dbReference>
<dbReference type="PANTHER" id="PTHR30193:SF18">
    <property type="entry name" value="OSMOPROTECTIVE COMPOUNDS UPTAKE PERMEASE PROTEIN GGTC"/>
    <property type="match status" value="1"/>
</dbReference>
<name>A0A8A7KMY5_9FIRM</name>
<protein>
    <submittedName>
        <fullName evidence="9">ABC transporter permease subunit</fullName>
    </submittedName>
</protein>
<feature type="domain" description="ABC transmembrane type-1" evidence="8">
    <location>
        <begin position="64"/>
        <end position="280"/>
    </location>
</feature>
<feature type="transmembrane region" description="Helical" evidence="7">
    <location>
        <begin position="214"/>
        <end position="235"/>
    </location>
</feature>
<gene>
    <name evidence="9" type="ORF">GM661_16390</name>
</gene>
<accession>A0A8A7KMY5</accession>
<dbReference type="InterPro" id="IPR051393">
    <property type="entry name" value="ABC_transporter_permease"/>
</dbReference>
<dbReference type="KEGG" id="ifn:GM661_16390"/>
<dbReference type="PROSITE" id="PS50928">
    <property type="entry name" value="ABC_TM1"/>
    <property type="match status" value="1"/>
</dbReference>
<dbReference type="InterPro" id="IPR035906">
    <property type="entry name" value="MetI-like_sf"/>
</dbReference>
<sequence>MKLKNQKLWVALFIGPALFFITVFLLYPSVHTMIISFLGKRSETFVGMKNYIYSFTSPTMLTAFRNNLMWLVFFTAGTVGMGLLMAILADKIKYEKLAKTIIFMPMAVSFVGASVVWKFVYTYKPIFTNQIGLLNQVIVLFGGSPKGWLMKGPWMNNFSLIFVGIWIWTGFCMVLLSAAYKGIPRELMEAGRVDGANEWQVFTKIIIPSMKSTIAVVTTTMIINVLKIFDIVYVMTNGNYGTEVIANRMYKEMFQYRNYGRASAIAVILFLLIIPVIVMNIKRMKGEDS</sequence>
<feature type="transmembrane region" description="Helical" evidence="7">
    <location>
        <begin position="7"/>
        <end position="27"/>
    </location>
</feature>